<keyword evidence="3" id="KW-0238">DNA-binding</keyword>
<organism evidence="8 9">
    <name type="scientific">Spinacia oleracea</name>
    <name type="common">Spinach</name>
    <dbReference type="NCBI Taxonomy" id="3562"/>
    <lineage>
        <taxon>Eukaryota</taxon>
        <taxon>Viridiplantae</taxon>
        <taxon>Streptophyta</taxon>
        <taxon>Embryophyta</taxon>
        <taxon>Tracheophyta</taxon>
        <taxon>Spermatophyta</taxon>
        <taxon>Magnoliopsida</taxon>
        <taxon>eudicotyledons</taxon>
        <taxon>Gunneridae</taxon>
        <taxon>Pentapetalae</taxon>
        <taxon>Caryophyllales</taxon>
        <taxon>Chenopodiaceae</taxon>
        <taxon>Chenopodioideae</taxon>
        <taxon>Anserineae</taxon>
        <taxon>Spinacia</taxon>
    </lineage>
</organism>
<reference evidence="8" key="1">
    <citation type="journal article" date="2021" name="Nat. Commun.">
        <title>Genomic analyses provide insights into spinach domestication and the genetic basis of agronomic traits.</title>
        <authorList>
            <person name="Cai X."/>
            <person name="Sun X."/>
            <person name="Xu C."/>
            <person name="Sun H."/>
            <person name="Wang X."/>
            <person name="Ge C."/>
            <person name="Zhang Z."/>
            <person name="Wang Q."/>
            <person name="Fei Z."/>
            <person name="Jiao C."/>
            <person name="Wang Q."/>
        </authorList>
    </citation>
    <scope>NUCLEOTIDE SEQUENCE [LARGE SCALE GENOMIC DNA]</scope>
    <source>
        <strain evidence="8">cv. Varoflay</strain>
    </source>
</reference>
<accession>A0A9R0JUA6</accession>
<gene>
    <name evidence="9" type="primary">LOC110787112</name>
</gene>
<dbReference type="Proteomes" id="UP000813463">
    <property type="component" value="Chromosome 5"/>
</dbReference>
<dbReference type="GeneID" id="110787112"/>
<evidence type="ECO:0000313" key="9">
    <source>
        <dbReference type="RefSeq" id="XP_021847375.1"/>
    </source>
</evidence>
<feature type="domain" description="Myb-like" evidence="7">
    <location>
        <begin position="276"/>
        <end position="340"/>
    </location>
</feature>
<dbReference type="InterPro" id="IPR044822">
    <property type="entry name" value="Myb_DNA-bind_4"/>
</dbReference>
<evidence type="ECO:0000256" key="3">
    <source>
        <dbReference type="ARBA" id="ARBA00023125"/>
    </source>
</evidence>
<dbReference type="CDD" id="cd12203">
    <property type="entry name" value="GT1"/>
    <property type="match status" value="1"/>
</dbReference>
<keyword evidence="2" id="KW-0805">Transcription regulation</keyword>
<dbReference type="InterPro" id="IPR001005">
    <property type="entry name" value="SANT/Myb"/>
</dbReference>
<dbReference type="Gene3D" id="1.10.10.60">
    <property type="entry name" value="Homeodomain-like"/>
    <property type="match status" value="1"/>
</dbReference>
<evidence type="ECO:0000256" key="1">
    <source>
        <dbReference type="ARBA" id="ARBA00004123"/>
    </source>
</evidence>
<dbReference type="GO" id="GO:0006355">
    <property type="term" value="P:regulation of DNA-templated transcription"/>
    <property type="evidence" value="ECO:0007669"/>
    <property type="project" value="UniProtKB-ARBA"/>
</dbReference>
<name>A0A9R0JUA6_SPIOL</name>
<dbReference type="FunFam" id="1.10.10.60:FF:000092">
    <property type="entry name" value="Trihelix transcription factor GT-2"/>
    <property type="match status" value="1"/>
</dbReference>
<feature type="compositionally biased region" description="Basic and acidic residues" evidence="6">
    <location>
        <begin position="147"/>
        <end position="159"/>
    </location>
</feature>
<dbReference type="Pfam" id="PF13837">
    <property type="entry name" value="Myb_DNA-bind_4"/>
    <property type="match status" value="1"/>
</dbReference>
<dbReference type="AlphaFoldDB" id="A0A9R0JUA6"/>
<feature type="region of interest" description="Disordered" evidence="6">
    <location>
        <begin position="1"/>
        <end position="29"/>
    </location>
</feature>
<sequence length="394" mass="44659">MEELFRSTDRQLTGAAFPEDLTPFPIPEPQPHLSSAVGVGFYYPQQAALHSPPVPQKLRPIRSNGRNPMEYSNPEDALVRMNGCNSSELGFLPFQPDFSSKSEEDTSAEALMKMKSEMDSQLLCNFKSQISSLNFSFSSSSDCSGDSAHKADELNSNEKPRKKRRKKMESFLQGLMSQVIHKQEEMHQQLMDMIENKEKERIIREEAWRHQEIQRANRDHQLRAQEAARSVALISFIRNALGVSELQIPELLPLPQVFSGEDVADPHSLGQGELDNFDPNNKRWPTSEVQALITLRAALDHKFHTLGPKAPVWEEVSAGMAKMGYIRSARKCKEKWENVNKYYKKATGNGKKHSENAKLCPYFHELETLYKNRLITAAKANSPSNEDSEQNGKV</sequence>
<evidence type="ECO:0000313" key="8">
    <source>
        <dbReference type="Proteomes" id="UP000813463"/>
    </source>
</evidence>
<dbReference type="KEGG" id="soe:110787112"/>
<comment type="subcellular location">
    <subcellularLocation>
        <location evidence="1">Nucleus</location>
    </subcellularLocation>
</comment>
<dbReference type="GO" id="GO:0005634">
    <property type="term" value="C:nucleus"/>
    <property type="evidence" value="ECO:0007669"/>
    <property type="project" value="UniProtKB-SubCell"/>
</dbReference>
<evidence type="ECO:0000256" key="6">
    <source>
        <dbReference type="SAM" id="MobiDB-lite"/>
    </source>
</evidence>
<feature type="region of interest" description="Disordered" evidence="6">
    <location>
        <begin position="141"/>
        <end position="168"/>
    </location>
</feature>
<reference evidence="9" key="2">
    <citation type="submission" date="2025-08" db="UniProtKB">
        <authorList>
            <consortium name="RefSeq"/>
        </authorList>
    </citation>
    <scope>IDENTIFICATION</scope>
    <source>
        <tissue evidence="9">Leaf</tissue>
    </source>
</reference>
<evidence type="ECO:0000256" key="4">
    <source>
        <dbReference type="ARBA" id="ARBA00023163"/>
    </source>
</evidence>
<dbReference type="PANTHER" id="PTHR21654">
    <property type="entry name" value="FI21293P1"/>
    <property type="match status" value="1"/>
</dbReference>
<keyword evidence="4" id="KW-0804">Transcription</keyword>
<proteinExistence type="predicted"/>
<evidence type="ECO:0000256" key="2">
    <source>
        <dbReference type="ARBA" id="ARBA00023015"/>
    </source>
</evidence>
<dbReference type="PROSITE" id="PS50090">
    <property type="entry name" value="MYB_LIKE"/>
    <property type="match status" value="1"/>
</dbReference>
<protein>
    <submittedName>
        <fullName evidence="9">Trihelix transcription factor DF1</fullName>
    </submittedName>
</protein>
<dbReference type="OrthoDB" id="691673at2759"/>
<keyword evidence="5" id="KW-0539">Nucleus</keyword>
<evidence type="ECO:0000259" key="7">
    <source>
        <dbReference type="PROSITE" id="PS50090"/>
    </source>
</evidence>
<dbReference type="PANTHER" id="PTHR21654:SF7">
    <property type="entry name" value="HOMEODOMAIN-LIKE SUPERFAMILY PROTEIN"/>
    <property type="match status" value="1"/>
</dbReference>
<keyword evidence="8" id="KW-1185">Reference proteome</keyword>
<evidence type="ECO:0000256" key="5">
    <source>
        <dbReference type="ARBA" id="ARBA00023242"/>
    </source>
</evidence>
<dbReference type="RefSeq" id="XP_021847375.1">
    <property type="nucleotide sequence ID" value="XM_021991683.2"/>
</dbReference>
<dbReference type="GO" id="GO:0003677">
    <property type="term" value="F:DNA binding"/>
    <property type="evidence" value="ECO:0007669"/>
    <property type="project" value="UniProtKB-KW"/>
</dbReference>